<dbReference type="EMBL" id="VSSQ01006545">
    <property type="protein sequence ID" value="MPM33070.1"/>
    <property type="molecule type" value="Genomic_DNA"/>
</dbReference>
<gene>
    <name evidence="1" type="ORF">SDC9_79637</name>
</gene>
<reference evidence="1" key="1">
    <citation type="submission" date="2019-08" db="EMBL/GenBank/DDBJ databases">
        <authorList>
            <person name="Kucharzyk K."/>
            <person name="Murdoch R.W."/>
            <person name="Higgins S."/>
            <person name="Loffler F."/>
        </authorList>
    </citation>
    <scope>NUCLEOTIDE SEQUENCE</scope>
</reference>
<comment type="caution">
    <text evidence="1">The sequence shown here is derived from an EMBL/GenBank/DDBJ whole genome shotgun (WGS) entry which is preliminary data.</text>
</comment>
<sequence>MGGTYDAGDDEWQEAVSLPSINKTVEIESMPINGKKVIYTIVNSKVVAKLSQAPTKDNVELLMVRYYKQAAISAAGVQGYAFSRKVVTIP</sequence>
<dbReference type="AlphaFoldDB" id="A0A644YWT1"/>
<name>A0A644YWT1_9ZZZZ</name>
<organism evidence="1">
    <name type="scientific">bioreactor metagenome</name>
    <dbReference type="NCBI Taxonomy" id="1076179"/>
    <lineage>
        <taxon>unclassified sequences</taxon>
        <taxon>metagenomes</taxon>
        <taxon>ecological metagenomes</taxon>
    </lineage>
</organism>
<proteinExistence type="predicted"/>
<evidence type="ECO:0000313" key="1">
    <source>
        <dbReference type="EMBL" id="MPM33070.1"/>
    </source>
</evidence>
<protein>
    <submittedName>
        <fullName evidence="1">Uncharacterized protein</fullName>
    </submittedName>
</protein>
<accession>A0A644YWT1</accession>